<dbReference type="InterPro" id="IPR009003">
    <property type="entry name" value="Peptidase_S1_PA"/>
</dbReference>
<dbReference type="EMBL" id="CP142149">
    <property type="protein sequence ID" value="WSE32118.1"/>
    <property type="molecule type" value="Genomic_DNA"/>
</dbReference>
<keyword evidence="2" id="KW-0720">Serine protease</keyword>
<gene>
    <name evidence="5" type="ORF">VSH64_08355</name>
</gene>
<keyword evidence="6" id="KW-1185">Reference proteome</keyword>
<evidence type="ECO:0000313" key="6">
    <source>
        <dbReference type="Proteomes" id="UP001330812"/>
    </source>
</evidence>
<dbReference type="RefSeq" id="WP_326834926.1">
    <property type="nucleotide sequence ID" value="NZ_CP142149.1"/>
</dbReference>
<dbReference type="InterPro" id="IPR001314">
    <property type="entry name" value="Peptidase_S1A"/>
</dbReference>
<dbReference type="PANTHER" id="PTHR24252:SF7">
    <property type="entry name" value="HYALIN"/>
    <property type="match status" value="1"/>
</dbReference>
<keyword evidence="3" id="KW-0732">Signal</keyword>
<dbReference type="InterPro" id="IPR043504">
    <property type="entry name" value="Peptidase_S1_PA_chymotrypsin"/>
</dbReference>
<evidence type="ECO:0000256" key="3">
    <source>
        <dbReference type="SAM" id="SignalP"/>
    </source>
</evidence>
<dbReference type="InterPro" id="IPR001254">
    <property type="entry name" value="Trypsin_dom"/>
</dbReference>
<keyword evidence="1" id="KW-1015">Disulfide bond</keyword>
<dbReference type="PANTHER" id="PTHR24252">
    <property type="entry name" value="ACROSIN-RELATED"/>
    <property type="match status" value="1"/>
</dbReference>
<dbReference type="GO" id="GO:0006508">
    <property type="term" value="P:proteolysis"/>
    <property type="evidence" value="ECO:0007669"/>
    <property type="project" value="UniProtKB-KW"/>
</dbReference>
<reference evidence="5 6" key="1">
    <citation type="journal article" date="2015" name="Int. J. Syst. Evol. Microbiol.">
        <title>Amycolatopsis rhabdoformis sp. nov., an actinomycete isolated from a tropical forest soil.</title>
        <authorList>
            <person name="Souza W.R."/>
            <person name="Silva R.E."/>
            <person name="Goodfellow M."/>
            <person name="Busarakam K."/>
            <person name="Figueiro F.S."/>
            <person name="Ferreira D."/>
            <person name="Rodrigues-Filho E."/>
            <person name="Moraes L.A.B."/>
            <person name="Zucchi T.D."/>
        </authorList>
    </citation>
    <scope>NUCLEOTIDE SEQUENCE [LARGE SCALE GENOMIC DNA]</scope>
    <source>
        <strain evidence="5 6">NCIMB 14900</strain>
    </source>
</reference>
<evidence type="ECO:0000256" key="1">
    <source>
        <dbReference type="ARBA" id="ARBA00023157"/>
    </source>
</evidence>
<evidence type="ECO:0000256" key="2">
    <source>
        <dbReference type="RuleBase" id="RU363034"/>
    </source>
</evidence>
<dbReference type="PROSITE" id="PS00135">
    <property type="entry name" value="TRYPSIN_SER"/>
    <property type="match status" value="1"/>
</dbReference>
<accession>A0ABZ1IEL2</accession>
<dbReference type="InterPro" id="IPR018114">
    <property type="entry name" value="TRYPSIN_HIS"/>
</dbReference>
<keyword evidence="2 5" id="KW-0645">Protease</keyword>
<dbReference type="SUPFAM" id="SSF50494">
    <property type="entry name" value="Trypsin-like serine proteases"/>
    <property type="match status" value="1"/>
</dbReference>
<evidence type="ECO:0000259" key="4">
    <source>
        <dbReference type="PROSITE" id="PS50240"/>
    </source>
</evidence>
<dbReference type="CDD" id="cd00190">
    <property type="entry name" value="Tryp_SPc"/>
    <property type="match status" value="1"/>
</dbReference>
<dbReference type="Pfam" id="PF00089">
    <property type="entry name" value="Trypsin"/>
    <property type="match status" value="1"/>
</dbReference>
<dbReference type="GO" id="GO:0008233">
    <property type="term" value="F:peptidase activity"/>
    <property type="evidence" value="ECO:0007669"/>
    <property type="project" value="UniProtKB-KW"/>
</dbReference>
<dbReference type="InterPro" id="IPR033116">
    <property type="entry name" value="TRYPSIN_SER"/>
</dbReference>
<sequence>MAHPELRRAGILVSVSAALLTGFASGASAISHGTNAPSGAAPWMATLAFPGTGPLAERGYCGGTLIAPDRVLTAGHCVMDKSPTDFEVHLGADQLSQAGEAPHRVRGWFWHPGWREIDTDDESFAAHDLAVVVLDRPVLNVRPARFATPAEVAAAVTRGATGQVYGHGRTERTDPAKGGETDRLQQAAMKLLPPAQCAPDIPQDSVGSSGFCVTGVPAGPADPAPSVCAGDSGGPLMLSTAEGPELAGVLSAESGNECDGAVHQGELMNPSDWRAEALRPHPALAPTGTLRITGTPTAGQRLDATVDGLAPRTAAVRYDWYQEKVTDSGFQYFVAVEGAATPSLTVSPDLLGKQLKCVATLTTPAGEVRLEALVSQAGESQH</sequence>
<name>A0ABZ1IEL2_9PSEU</name>
<protein>
    <submittedName>
        <fullName evidence="5">Serine protease</fullName>
    </submittedName>
</protein>
<dbReference type="Gene3D" id="2.40.10.10">
    <property type="entry name" value="Trypsin-like serine proteases"/>
    <property type="match status" value="1"/>
</dbReference>
<organism evidence="5 6">
    <name type="scientific">Amycolatopsis rhabdoformis</name>
    <dbReference type="NCBI Taxonomy" id="1448059"/>
    <lineage>
        <taxon>Bacteria</taxon>
        <taxon>Bacillati</taxon>
        <taxon>Actinomycetota</taxon>
        <taxon>Actinomycetes</taxon>
        <taxon>Pseudonocardiales</taxon>
        <taxon>Pseudonocardiaceae</taxon>
        <taxon>Amycolatopsis</taxon>
    </lineage>
</organism>
<dbReference type="PROSITE" id="PS50240">
    <property type="entry name" value="TRYPSIN_DOM"/>
    <property type="match status" value="1"/>
</dbReference>
<keyword evidence="2" id="KW-0378">Hydrolase</keyword>
<proteinExistence type="predicted"/>
<feature type="chain" id="PRO_5046056272" evidence="3">
    <location>
        <begin position="30"/>
        <end position="382"/>
    </location>
</feature>
<dbReference type="SMART" id="SM00020">
    <property type="entry name" value="Tryp_SPc"/>
    <property type="match status" value="1"/>
</dbReference>
<dbReference type="PROSITE" id="PS00134">
    <property type="entry name" value="TRYPSIN_HIS"/>
    <property type="match status" value="1"/>
</dbReference>
<dbReference type="Gene3D" id="2.60.40.2700">
    <property type="match status" value="1"/>
</dbReference>
<dbReference type="PRINTS" id="PR00722">
    <property type="entry name" value="CHYMOTRYPSIN"/>
</dbReference>
<feature type="domain" description="Peptidase S1" evidence="4">
    <location>
        <begin position="30"/>
        <end position="326"/>
    </location>
</feature>
<dbReference type="Proteomes" id="UP001330812">
    <property type="component" value="Chromosome"/>
</dbReference>
<evidence type="ECO:0000313" key="5">
    <source>
        <dbReference type="EMBL" id="WSE32118.1"/>
    </source>
</evidence>
<feature type="signal peptide" evidence="3">
    <location>
        <begin position="1"/>
        <end position="29"/>
    </location>
</feature>